<dbReference type="Pfam" id="PF03481">
    <property type="entry name" value="Sua5_C"/>
    <property type="match status" value="1"/>
</dbReference>
<evidence type="ECO:0000256" key="11">
    <source>
        <dbReference type="ARBA" id="ARBA00029774"/>
    </source>
</evidence>
<dbReference type="OrthoDB" id="9814580at2"/>
<dbReference type="GO" id="GO:0000049">
    <property type="term" value="F:tRNA binding"/>
    <property type="evidence" value="ECO:0007669"/>
    <property type="project" value="TreeGrafter"/>
</dbReference>
<dbReference type="Gene3D" id="3.90.870.10">
    <property type="entry name" value="DHBP synthase"/>
    <property type="match status" value="1"/>
</dbReference>
<feature type="binding site" evidence="14">
    <location>
        <position position="64"/>
    </location>
    <ligand>
        <name>ATP</name>
        <dbReference type="ChEBI" id="CHEBI:30616"/>
    </ligand>
</feature>
<organism evidence="16 17">
    <name type="scientific">Parasporobacterium paucivorans DSM 15970</name>
    <dbReference type="NCBI Taxonomy" id="1122934"/>
    <lineage>
        <taxon>Bacteria</taxon>
        <taxon>Bacillati</taxon>
        <taxon>Bacillota</taxon>
        <taxon>Clostridia</taxon>
        <taxon>Lachnospirales</taxon>
        <taxon>Lachnospiraceae</taxon>
        <taxon>Parasporobacterium</taxon>
    </lineage>
</organism>
<dbReference type="GO" id="GO:0061710">
    <property type="term" value="F:L-threonylcarbamoyladenylate synthase"/>
    <property type="evidence" value="ECO:0007669"/>
    <property type="project" value="UniProtKB-EC"/>
</dbReference>
<evidence type="ECO:0000256" key="2">
    <source>
        <dbReference type="ARBA" id="ARBA00007663"/>
    </source>
</evidence>
<evidence type="ECO:0000256" key="10">
    <source>
        <dbReference type="ARBA" id="ARBA00022840"/>
    </source>
</evidence>
<feature type="binding site" evidence="14">
    <location>
        <position position="123"/>
    </location>
    <ligand>
        <name>L-threonine</name>
        <dbReference type="ChEBI" id="CHEBI:57926"/>
    </ligand>
</feature>
<accession>A0A1M6CPQ3</accession>
<feature type="binding site" evidence="14">
    <location>
        <position position="153"/>
    </location>
    <ligand>
        <name>ATP</name>
        <dbReference type="ChEBI" id="CHEBI:30616"/>
    </ligand>
</feature>
<dbReference type="EMBL" id="FQYT01000005">
    <property type="protein sequence ID" value="SHI62821.1"/>
    <property type="molecule type" value="Genomic_DNA"/>
</dbReference>
<dbReference type="InterPro" id="IPR006070">
    <property type="entry name" value="Sua5-like_dom"/>
</dbReference>
<keyword evidence="6 13" id="KW-0808">Transferase</keyword>
<dbReference type="InterPro" id="IPR010923">
    <property type="entry name" value="T(6)A37_SUA5"/>
</dbReference>
<dbReference type="NCBIfam" id="TIGR00057">
    <property type="entry name" value="L-threonylcarbamoyladenylate synthase"/>
    <property type="match status" value="1"/>
</dbReference>
<evidence type="ECO:0000256" key="14">
    <source>
        <dbReference type="PIRSR" id="PIRSR004930-1"/>
    </source>
</evidence>
<gene>
    <name evidence="16" type="ORF">SAMN02745691_00555</name>
</gene>
<keyword evidence="5 13" id="KW-0963">Cytoplasm</keyword>
<dbReference type="InterPro" id="IPR017945">
    <property type="entry name" value="DHBP_synth_RibB-like_a/b_dom"/>
</dbReference>
<evidence type="ECO:0000313" key="16">
    <source>
        <dbReference type="EMBL" id="SHI62821.1"/>
    </source>
</evidence>
<proteinExistence type="inferred from homology"/>
<keyword evidence="10 13" id="KW-0067">ATP-binding</keyword>
<sequence>MNTKLIAVDPKNIDMNKIKQASEILRNGGLVAFPTETVYGLGADALNGEASRKIYEAKGRPSDNPLIIHIAEMNSLEFLVGEVNEDARILMEKFWPGPLTLIFKKTDRVPYSTTGGLETVAVRMPSHPVAIALIRDSGICIAAPSANTSGKPSPTKASHVLEDLNGRIDMVIDGGDVGIGLESTIVDMTGNVPVILRPGYVTREMMETVIGKVETDEQAKGASDDFRPRAPGMKYRHYAPKAELILVKGDAGHVSEKINELAKDEESQGKKVGIIATTEMERGYHYGTVITIGSRSDRETIARNLYSVLREFDNTDVETIYCEAIEGDNLGQAIMNRLKKASSNHIIQLDNDGEIEEQTW</sequence>
<evidence type="ECO:0000313" key="17">
    <source>
        <dbReference type="Proteomes" id="UP000184342"/>
    </source>
</evidence>
<dbReference type="FunFam" id="3.90.870.10:FF:000008">
    <property type="entry name" value="Threonylcarbamoyl-AMP synthase"/>
    <property type="match status" value="1"/>
</dbReference>
<comment type="subcellular location">
    <subcellularLocation>
        <location evidence="1 13">Cytoplasm</location>
    </subcellularLocation>
</comment>
<keyword evidence="7 13" id="KW-0819">tRNA processing</keyword>
<feature type="binding site" evidence="14">
    <location>
        <position position="197"/>
    </location>
    <ligand>
        <name>ATP</name>
        <dbReference type="ChEBI" id="CHEBI:30616"/>
    </ligand>
</feature>
<feature type="domain" description="YrdC-like" evidence="15">
    <location>
        <begin position="15"/>
        <end position="201"/>
    </location>
</feature>
<evidence type="ECO:0000256" key="6">
    <source>
        <dbReference type="ARBA" id="ARBA00022679"/>
    </source>
</evidence>
<evidence type="ECO:0000256" key="7">
    <source>
        <dbReference type="ARBA" id="ARBA00022694"/>
    </source>
</evidence>
<dbReference type="Proteomes" id="UP000184342">
    <property type="component" value="Unassembled WGS sequence"/>
</dbReference>
<dbReference type="STRING" id="1122934.SAMN02745691_00555"/>
<evidence type="ECO:0000259" key="15">
    <source>
        <dbReference type="PROSITE" id="PS51163"/>
    </source>
</evidence>
<dbReference type="SUPFAM" id="SSF55821">
    <property type="entry name" value="YrdC/RibB"/>
    <property type="match status" value="1"/>
</dbReference>
<dbReference type="InterPro" id="IPR050156">
    <property type="entry name" value="TC-AMP_synthase_SUA5"/>
</dbReference>
<comment type="function">
    <text evidence="13">Required for the formation of a threonylcarbamoyl group on adenosine at position 37 (t(6)A37) in tRNAs that read codons beginning with adenine.</text>
</comment>
<feature type="binding site" evidence="14">
    <location>
        <position position="238"/>
    </location>
    <ligand>
        <name>ATP</name>
        <dbReference type="ChEBI" id="CHEBI:30616"/>
    </ligand>
</feature>
<feature type="binding site" evidence="14">
    <location>
        <position position="60"/>
    </location>
    <ligand>
        <name>ATP</name>
        <dbReference type="ChEBI" id="CHEBI:30616"/>
    </ligand>
</feature>
<evidence type="ECO:0000256" key="3">
    <source>
        <dbReference type="ARBA" id="ARBA00012584"/>
    </source>
</evidence>
<evidence type="ECO:0000256" key="1">
    <source>
        <dbReference type="ARBA" id="ARBA00004496"/>
    </source>
</evidence>
<feature type="binding site" evidence="14">
    <location>
        <position position="183"/>
    </location>
    <ligand>
        <name>L-threonine</name>
        <dbReference type="ChEBI" id="CHEBI:57926"/>
    </ligand>
</feature>
<dbReference type="InterPro" id="IPR038385">
    <property type="entry name" value="Sua5/YwlC_C"/>
</dbReference>
<evidence type="ECO:0000256" key="12">
    <source>
        <dbReference type="ARBA" id="ARBA00048366"/>
    </source>
</evidence>
<feature type="binding site" evidence="14">
    <location>
        <position position="143"/>
    </location>
    <ligand>
        <name>L-threonine</name>
        <dbReference type="ChEBI" id="CHEBI:57926"/>
    </ligand>
</feature>
<dbReference type="AlphaFoldDB" id="A0A1M6CPQ3"/>
<name>A0A1M6CPQ3_9FIRM</name>
<evidence type="ECO:0000256" key="4">
    <source>
        <dbReference type="ARBA" id="ARBA00015492"/>
    </source>
</evidence>
<dbReference type="GO" id="GO:0006450">
    <property type="term" value="P:regulation of translational fidelity"/>
    <property type="evidence" value="ECO:0007669"/>
    <property type="project" value="TreeGrafter"/>
</dbReference>
<comment type="catalytic activity">
    <reaction evidence="12 13">
        <text>L-threonine + hydrogencarbonate + ATP = L-threonylcarbamoyladenylate + diphosphate + H2O</text>
        <dbReference type="Rhea" id="RHEA:36407"/>
        <dbReference type="ChEBI" id="CHEBI:15377"/>
        <dbReference type="ChEBI" id="CHEBI:17544"/>
        <dbReference type="ChEBI" id="CHEBI:30616"/>
        <dbReference type="ChEBI" id="CHEBI:33019"/>
        <dbReference type="ChEBI" id="CHEBI:57926"/>
        <dbReference type="ChEBI" id="CHEBI:73682"/>
        <dbReference type="EC" id="2.7.7.87"/>
    </reaction>
</comment>
<dbReference type="PANTHER" id="PTHR17490:SF16">
    <property type="entry name" value="THREONYLCARBAMOYL-AMP SYNTHASE"/>
    <property type="match status" value="1"/>
</dbReference>
<feature type="binding site" evidence="14">
    <location>
        <position position="69"/>
    </location>
    <ligand>
        <name>L-threonine</name>
        <dbReference type="ChEBI" id="CHEBI:57926"/>
    </ligand>
</feature>
<dbReference type="FunFam" id="3.40.50.11030:FF:000001">
    <property type="entry name" value="Threonylcarbamoyl-AMP synthase"/>
    <property type="match status" value="1"/>
</dbReference>
<dbReference type="GO" id="GO:0005737">
    <property type="term" value="C:cytoplasm"/>
    <property type="evidence" value="ECO:0007669"/>
    <property type="project" value="UniProtKB-SubCell"/>
</dbReference>
<keyword evidence="8 13" id="KW-0548">Nucleotidyltransferase</keyword>
<dbReference type="PANTHER" id="PTHR17490">
    <property type="entry name" value="SUA5"/>
    <property type="match status" value="1"/>
</dbReference>
<dbReference type="Gene3D" id="3.40.50.11030">
    <property type="entry name" value="Threonylcarbamoyl-AMP synthase, C-terminal domain"/>
    <property type="match status" value="1"/>
</dbReference>
<dbReference type="EC" id="2.7.7.87" evidence="3 13"/>
<evidence type="ECO:0000256" key="9">
    <source>
        <dbReference type="ARBA" id="ARBA00022741"/>
    </source>
</evidence>
<reference evidence="16 17" key="1">
    <citation type="submission" date="2016-11" db="EMBL/GenBank/DDBJ databases">
        <authorList>
            <person name="Jaros S."/>
            <person name="Januszkiewicz K."/>
            <person name="Wedrychowicz H."/>
        </authorList>
    </citation>
    <scope>NUCLEOTIDE SEQUENCE [LARGE SCALE GENOMIC DNA]</scope>
    <source>
        <strain evidence="16 17">DSM 15970</strain>
    </source>
</reference>
<evidence type="ECO:0000256" key="13">
    <source>
        <dbReference type="PIRNR" id="PIRNR004930"/>
    </source>
</evidence>
<evidence type="ECO:0000256" key="8">
    <source>
        <dbReference type="ARBA" id="ARBA00022695"/>
    </source>
</evidence>
<feature type="binding site" evidence="14">
    <location>
        <position position="37"/>
    </location>
    <ligand>
        <name>L-threonine</name>
        <dbReference type="ChEBI" id="CHEBI:57926"/>
    </ligand>
</feature>
<keyword evidence="9 13" id="KW-0547">Nucleotide-binding</keyword>
<dbReference type="GO" id="GO:0005524">
    <property type="term" value="F:ATP binding"/>
    <property type="evidence" value="ECO:0007669"/>
    <property type="project" value="UniProtKB-UniRule"/>
</dbReference>
<keyword evidence="17" id="KW-1185">Reference proteome</keyword>
<dbReference type="GO" id="GO:0008033">
    <property type="term" value="P:tRNA processing"/>
    <property type="evidence" value="ECO:0007669"/>
    <property type="project" value="UniProtKB-KW"/>
</dbReference>
<dbReference type="PIRSF" id="PIRSF004930">
    <property type="entry name" value="Tln_factor_SUA5"/>
    <property type="match status" value="1"/>
</dbReference>
<protein>
    <recommendedName>
        <fullName evidence="4 13">Threonylcarbamoyl-AMP synthase</fullName>
        <shortName evidence="13">TC-AMP synthase</shortName>
        <ecNumber evidence="3 13">2.7.7.87</ecNumber>
    </recommendedName>
    <alternativeName>
        <fullName evidence="11 13">L-threonylcarbamoyladenylate synthase</fullName>
    </alternativeName>
</protein>
<feature type="binding site" evidence="14">
    <location>
        <position position="119"/>
    </location>
    <ligand>
        <name>ATP</name>
        <dbReference type="ChEBI" id="CHEBI:30616"/>
    </ligand>
</feature>
<dbReference type="Pfam" id="PF01300">
    <property type="entry name" value="Sua5_yciO_yrdC"/>
    <property type="match status" value="1"/>
</dbReference>
<evidence type="ECO:0000256" key="5">
    <source>
        <dbReference type="ARBA" id="ARBA00022490"/>
    </source>
</evidence>
<dbReference type="RefSeq" id="WP_073992835.1">
    <property type="nucleotide sequence ID" value="NZ_FQYT01000005.1"/>
</dbReference>
<comment type="similarity">
    <text evidence="2 13">Belongs to the SUA5 family.</text>
</comment>
<dbReference type="InterPro" id="IPR005145">
    <property type="entry name" value="Sua5_C"/>
</dbReference>
<feature type="binding site" evidence="14">
    <location>
        <position position="145"/>
    </location>
    <ligand>
        <name>ATP</name>
        <dbReference type="ChEBI" id="CHEBI:30616"/>
    </ligand>
</feature>
<dbReference type="PROSITE" id="PS51163">
    <property type="entry name" value="YRDC"/>
    <property type="match status" value="1"/>
</dbReference>
<dbReference type="GO" id="GO:0003725">
    <property type="term" value="F:double-stranded RNA binding"/>
    <property type="evidence" value="ECO:0007669"/>
    <property type="project" value="UniProtKB-UniRule"/>
</dbReference>